<dbReference type="GO" id="GO:0015288">
    <property type="term" value="F:porin activity"/>
    <property type="evidence" value="ECO:0007669"/>
    <property type="project" value="InterPro"/>
</dbReference>
<evidence type="ECO:0000313" key="3">
    <source>
        <dbReference type="EMBL" id="EKU82139.1"/>
    </source>
</evidence>
<dbReference type="Proteomes" id="UP000009874">
    <property type="component" value="Unassembled WGS sequence"/>
</dbReference>
<comment type="similarity">
    <text evidence="1 2">Belongs to the OprB family.</text>
</comment>
<sequence>MSAGLLAVMALGPAHALAQSKVAPAAVAAVAPGAASTLTGDWGGARTAYARAGVNFRGDYVSETYANVAGGQRRGSAYAQQLRVGVDFDMERLAGWSGATVHFTVNDRRGTGISSDYIGNRLPVQEVYGGLYTRLSEASVEQNLLGGRLNLRLGYFAMGNDLGGMAIGCQLVNAAFCAHPLSMSGNSGWYNYPNARWGAAVRYKLLPELLLRSGAFQNNPRLGDEHNAFKPFASGTVGVLLPLELEYAPGSAPGSAALPGHYKLGVFHDSARAPRQGQAGTVGQRYGIYLLADQMIARDAANGRGVAVFGQFTANPRESAQITRWYSAGLVKTGTFAGRDADTLALGLVHAELNPRLREFAAASNPETAGYVSLPAGESVVELTYGLQPRRWLGVRVGVQYIVDPGAFSYRSTHDAIALGSQLRIAF</sequence>
<organism evidence="3 4">
    <name type="scientific">Massilia timonae CCUG 45783</name>
    <dbReference type="NCBI Taxonomy" id="883126"/>
    <lineage>
        <taxon>Bacteria</taxon>
        <taxon>Pseudomonadati</taxon>
        <taxon>Pseudomonadota</taxon>
        <taxon>Betaproteobacteria</taxon>
        <taxon>Burkholderiales</taxon>
        <taxon>Oxalobacteraceae</taxon>
        <taxon>Telluria group</taxon>
        <taxon>Massilia</taxon>
    </lineage>
</organism>
<dbReference type="Pfam" id="PF04966">
    <property type="entry name" value="OprB"/>
    <property type="match status" value="1"/>
</dbReference>
<dbReference type="GO" id="GO:0016020">
    <property type="term" value="C:membrane"/>
    <property type="evidence" value="ECO:0007669"/>
    <property type="project" value="InterPro"/>
</dbReference>
<protein>
    <submittedName>
        <fullName evidence="3">Uncharacterized protein</fullName>
    </submittedName>
</protein>
<reference evidence="3 4" key="1">
    <citation type="submission" date="2012-09" db="EMBL/GenBank/DDBJ databases">
        <title>The Genome Sequence of Massilia timonae CCUG 45783.</title>
        <authorList>
            <consortium name="The Broad Institute Genome Sequencing Platform"/>
            <person name="Earl A."/>
            <person name="Ward D."/>
            <person name="Feldgarden M."/>
            <person name="Gevers D."/>
            <person name="Huys G."/>
            <person name="Walker B."/>
            <person name="Young S.K."/>
            <person name="Zeng Q."/>
            <person name="Gargeya S."/>
            <person name="Fitzgerald M."/>
            <person name="Haas B."/>
            <person name="Abouelleil A."/>
            <person name="Alvarado L."/>
            <person name="Arachchi H.M."/>
            <person name="Berlin A.M."/>
            <person name="Chapman S.B."/>
            <person name="Goldberg J."/>
            <person name="Griggs A."/>
            <person name="Gujja S."/>
            <person name="Hansen M."/>
            <person name="Howarth C."/>
            <person name="Imamovic A."/>
            <person name="Larimer J."/>
            <person name="McCowen C."/>
            <person name="Montmayeur A."/>
            <person name="Murphy C."/>
            <person name="Neiman D."/>
            <person name="Pearson M."/>
            <person name="Priest M."/>
            <person name="Roberts A."/>
            <person name="Saif S."/>
            <person name="Shea T."/>
            <person name="Sisk P."/>
            <person name="Sykes S."/>
            <person name="Wortman J."/>
            <person name="Nusbaum C."/>
            <person name="Birren B."/>
        </authorList>
    </citation>
    <scope>NUCLEOTIDE SEQUENCE [LARGE SCALE GENOMIC DNA]</scope>
    <source>
        <strain evidence="3 4">CCUG 45783</strain>
    </source>
</reference>
<evidence type="ECO:0000256" key="2">
    <source>
        <dbReference type="RuleBase" id="RU363072"/>
    </source>
</evidence>
<dbReference type="AlphaFoldDB" id="K9DBQ6"/>
<dbReference type="PANTHER" id="PTHR37944">
    <property type="entry name" value="PORIN B"/>
    <property type="match status" value="1"/>
</dbReference>
<dbReference type="Gene3D" id="2.40.160.180">
    <property type="entry name" value="Carbohydrate-selective porin OprB"/>
    <property type="match status" value="1"/>
</dbReference>
<accession>K9DBQ6</accession>
<evidence type="ECO:0000313" key="4">
    <source>
        <dbReference type="Proteomes" id="UP000009874"/>
    </source>
</evidence>
<comment type="caution">
    <text evidence="3">The sequence shown here is derived from an EMBL/GenBank/DDBJ whole genome shotgun (WGS) entry which is preliminary data.</text>
</comment>
<dbReference type="InterPro" id="IPR052932">
    <property type="entry name" value="OprB_Porin"/>
</dbReference>
<dbReference type="eggNOG" id="COG3659">
    <property type="taxonomic scope" value="Bacteria"/>
</dbReference>
<dbReference type="PATRIC" id="fig|883126.3.peg.2608"/>
<keyword evidence="4" id="KW-1185">Reference proteome</keyword>
<dbReference type="InterPro" id="IPR038673">
    <property type="entry name" value="OprB_sf"/>
</dbReference>
<gene>
    <name evidence="3" type="ORF">HMPREF9710_02587</name>
</gene>
<dbReference type="EMBL" id="AGZI01000030">
    <property type="protein sequence ID" value="EKU82139.1"/>
    <property type="molecule type" value="Genomic_DNA"/>
</dbReference>
<dbReference type="HOGENOM" id="CLU_029684_1_0_4"/>
<name>K9DBQ6_9BURK</name>
<feature type="chain" id="PRO_5007231740" evidence="2">
    <location>
        <begin position="19"/>
        <end position="427"/>
    </location>
</feature>
<dbReference type="PANTHER" id="PTHR37944:SF1">
    <property type="entry name" value="PORIN B"/>
    <property type="match status" value="1"/>
</dbReference>
<keyword evidence="2" id="KW-0732">Signal</keyword>
<evidence type="ECO:0000256" key="1">
    <source>
        <dbReference type="ARBA" id="ARBA00008769"/>
    </source>
</evidence>
<dbReference type="InterPro" id="IPR007049">
    <property type="entry name" value="Carb-sel_porin_OprB"/>
</dbReference>
<dbReference type="GO" id="GO:0008643">
    <property type="term" value="P:carbohydrate transport"/>
    <property type="evidence" value="ECO:0007669"/>
    <property type="project" value="InterPro"/>
</dbReference>
<feature type="signal peptide" evidence="2">
    <location>
        <begin position="1"/>
        <end position="18"/>
    </location>
</feature>
<proteinExistence type="inferred from homology"/>